<dbReference type="EC" id="5.1.3.3" evidence="5"/>
<dbReference type="AlphaFoldDB" id="A0A387BDA7"/>
<evidence type="ECO:0000256" key="4">
    <source>
        <dbReference type="ARBA" id="ARBA00023277"/>
    </source>
</evidence>
<evidence type="ECO:0000256" key="8">
    <source>
        <dbReference type="PIRSR" id="PIRSR005096-3"/>
    </source>
</evidence>
<feature type="binding site" evidence="8">
    <location>
        <begin position="173"/>
        <end position="175"/>
    </location>
    <ligand>
        <name>beta-D-galactose</name>
        <dbReference type="ChEBI" id="CHEBI:27667"/>
    </ligand>
</feature>
<dbReference type="Gene3D" id="2.70.98.10">
    <property type="match status" value="1"/>
</dbReference>
<dbReference type="GO" id="GO:0033499">
    <property type="term" value="P:galactose catabolic process via UDP-galactose, Leloir pathway"/>
    <property type="evidence" value="ECO:0007669"/>
    <property type="project" value="TreeGrafter"/>
</dbReference>
<dbReference type="PANTHER" id="PTHR10091">
    <property type="entry name" value="ALDOSE-1-EPIMERASE"/>
    <property type="match status" value="1"/>
</dbReference>
<name>A0A387BDA7_9LACT</name>
<dbReference type="PIRSF" id="PIRSF005096">
    <property type="entry name" value="GALM"/>
    <property type="match status" value="1"/>
</dbReference>
<feature type="binding site" evidence="7">
    <location>
        <position position="238"/>
    </location>
    <ligand>
        <name>beta-D-galactose</name>
        <dbReference type="ChEBI" id="CHEBI:27667"/>
    </ligand>
</feature>
<dbReference type="InterPro" id="IPR047215">
    <property type="entry name" value="Galactose_mutarotase-like"/>
</dbReference>
<protein>
    <recommendedName>
        <fullName evidence="5">Aldose 1-epimerase</fullName>
        <ecNumber evidence="5">5.1.3.3</ecNumber>
    </recommendedName>
</protein>
<evidence type="ECO:0000256" key="2">
    <source>
        <dbReference type="ARBA" id="ARBA00006206"/>
    </source>
</evidence>
<gene>
    <name evidence="9" type="ORF">D7I46_02995</name>
</gene>
<dbReference type="CDD" id="cd09019">
    <property type="entry name" value="galactose_mutarotase_like"/>
    <property type="match status" value="1"/>
</dbReference>
<evidence type="ECO:0000256" key="1">
    <source>
        <dbReference type="ARBA" id="ARBA00005028"/>
    </source>
</evidence>
<keyword evidence="4 5" id="KW-0119">Carbohydrate metabolism</keyword>
<feature type="active site" description="Proton acceptor" evidence="6">
    <location>
        <position position="300"/>
    </location>
</feature>
<dbReference type="UniPathway" id="UPA00242"/>
<dbReference type="InterPro" id="IPR008183">
    <property type="entry name" value="Aldose_1/G6P_1-epimerase"/>
</dbReference>
<evidence type="ECO:0000313" key="9">
    <source>
        <dbReference type="EMBL" id="AYG01905.1"/>
    </source>
</evidence>
<dbReference type="InterPro" id="IPR011013">
    <property type="entry name" value="Gal_mutarotase_sf_dom"/>
</dbReference>
<dbReference type="GO" id="GO:0004034">
    <property type="term" value="F:aldose 1-epimerase activity"/>
    <property type="evidence" value="ECO:0007669"/>
    <property type="project" value="UniProtKB-EC"/>
</dbReference>
<keyword evidence="10" id="KW-1185">Reference proteome</keyword>
<accession>A0A387BDA7</accession>
<dbReference type="OrthoDB" id="9779408at2"/>
<sequence length="337" mass="37778">MISDISEKELPLLPGKSIREITLSNGHLTIVVHDFGARIHQIFAPDKYGTFENILLSKDNSETYIHDGGYYGVICGPVAGRIAEASYGEIKLDANEGKNTLHSGSKGWERQFWNYEVFKEKEKIGIKLTLRDGQSGFPGNISASVVYELEGSCLTVKMTGISEKDTVFNPAFHPYFNLTADKENILEHILQTSATKVVEVDEENIPTGNLVPVGDTVYDLRKPVSIRSILEKKPQGFDHCFVFPEQNTEKTLNLFEKKSGRKLTCITDRQAVVIYTATNPEQESTISGKKMTPNRGVAIEFQELPDMVHHPEWGTIELRLGEEKTFISTYTFSVEPE</sequence>
<evidence type="ECO:0000256" key="3">
    <source>
        <dbReference type="ARBA" id="ARBA00023235"/>
    </source>
</evidence>
<dbReference type="GO" id="GO:0030246">
    <property type="term" value="F:carbohydrate binding"/>
    <property type="evidence" value="ECO:0007669"/>
    <property type="project" value="InterPro"/>
</dbReference>
<comment type="pathway">
    <text evidence="1 5">Carbohydrate metabolism; hexose metabolism.</text>
</comment>
<comment type="similarity">
    <text evidence="2 5">Belongs to the aldose epimerase family.</text>
</comment>
<dbReference type="PANTHER" id="PTHR10091:SF0">
    <property type="entry name" value="GALACTOSE MUTAROTASE"/>
    <property type="match status" value="1"/>
</dbReference>
<dbReference type="InterPro" id="IPR014718">
    <property type="entry name" value="GH-type_carb-bd"/>
</dbReference>
<evidence type="ECO:0000256" key="6">
    <source>
        <dbReference type="PIRSR" id="PIRSR005096-1"/>
    </source>
</evidence>
<dbReference type="Pfam" id="PF01263">
    <property type="entry name" value="Aldose_epim"/>
    <property type="match status" value="1"/>
</dbReference>
<organism evidence="9 10">
    <name type="scientific">Lactococcus allomyrinae</name>
    <dbReference type="NCBI Taxonomy" id="2419773"/>
    <lineage>
        <taxon>Bacteria</taxon>
        <taxon>Bacillati</taxon>
        <taxon>Bacillota</taxon>
        <taxon>Bacilli</taxon>
        <taxon>Lactobacillales</taxon>
        <taxon>Streptococcaceae</taxon>
        <taxon>Lactococcus</taxon>
    </lineage>
</organism>
<feature type="active site" description="Proton donor" evidence="6">
    <location>
        <position position="173"/>
    </location>
</feature>
<comment type="catalytic activity">
    <reaction evidence="5">
        <text>alpha-D-glucose = beta-D-glucose</text>
        <dbReference type="Rhea" id="RHEA:10264"/>
        <dbReference type="ChEBI" id="CHEBI:15903"/>
        <dbReference type="ChEBI" id="CHEBI:17925"/>
        <dbReference type="EC" id="5.1.3.3"/>
    </reaction>
</comment>
<dbReference type="KEGG" id="lact:D7I46_02995"/>
<keyword evidence="3 5" id="KW-0413">Isomerase</keyword>
<evidence type="ECO:0000256" key="5">
    <source>
        <dbReference type="PIRNR" id="PIRNR005096"/>
    </source>
</evidence>
<dbReference type="EMBL" id="CP032627">
    <property type="protein sequence ID" value="AYG01905.1"/>
    <property type="molecule type" value="Genomic_DNA"/>
</dbReference>
<dbReference type="InterPro" id="IPR015443">
    <property type="entry name" value="Aldose_1-epimerase"/>
</dbReference>
<dbReference type="SUPFAM" id="SSF74650">
    <property type="entry name" value="Galactose mutarotase-like"/>
    <property type="match status" value="1"/>
</dbReference>
<reference evidence="9 10" key="1">
    <citation type="submission" date="2018-09" db="EMBL/GenBank/DDBJ databases">
        <title>Genome sequencing of strain 1JSPR-7.</title>
        <authorList>
            <person name="Heo J."/>
            <person name="Kim S.-J."/>
            <person name="Kwon S.-W."/>
        </authorList>
    </citation>
    <scope>NUCLEOTIDE SEQUENCE [LARGE SCALE GENOMIC DNA]</scope>
    <source>
        <strain evidence="9 10">1JSPR-7</strain>
    </source>
</reference>
<evidence type="ECO:0000313" key="10">
    <source>
        <dbReference type="Proteomes" id="UP000269374"/>
    </source>
</evidence>
<dbReference type="GO" id="GO:0006006">
    <property type="term" value="P:glucose metabolic process"/>
    <property type="evidence" value="ECO:0007669"/>
    <property type="project" value="TreeGrafter"/>
</dbReference>
<dbReference type="Proteomes" id="UP000269374">
    <property type="component" value="Chromosome"/>
</dbReference>
<proteinExistence type="inferred from homology"/>
<evidence type="ECO:0000256" key="7">
    <source>
        <dbReference type="PIRSR" id="PIRSR005096-2"/>
    </source>
</evidence>